<evidence type="ECO:0000313" key="2">
    <source>
        <dbReference type="Proteomes" id="UP000886501"/>
    </source>
</evidence>
<dbReference type="Proteomes" id="UP000886501">
    <property type="component" value="Unassembled WGS sequence"/>
</dbReference>
<evidence type="ECO:0000313" key="1">
    <source>
        <dbReference type="EMBL" id="KAF9647307.1"/>
    </source>
</evidence>
<reference evidence="1" key="1">
    <citation type="submission" date="2019-10" db="EMBL/GenBank/DDBJ databases">
        <authorList>
            <consortium name="DOE Joint Genome Institute"/>
            <person name="Kuo A."/>
            <person name="Miyauchi S."/>
            <person name="Kiss E."/>
            <person name="Drula E."/>
            <person name="Kohler A."/>
            <person name="Sanchez-Garcia M."/>
            <person name="Andreopoulos B."/>
            <person name="Barry K.W."/>
            <person name="Bonito G."/>
            <person name="Buee M."/>
            <person name="Carver A."/>
            <person name="Chen C."/>
            <person name="Cichocki N."/>
            <person name="Clum A."/>
            <person name="Culley D."/>
            <person name="Crous P.W."/>
            <person name="Fauchery L."/>
            <person name="Girlanda M."/>
            <person name="Hayes R."/>
            <person name="Keri Z."/>
            <person name="Labutti K."/>
            <person name="Lipzen A."/>
            <person name="Lombard V."/>
            <person name="Magnuson J."/>
            <person name="Maillard F."/>
            <person name="Morin E."/>
            <person name="Murat C."/>
            <person name="Nolan M."/>
            <person name="Ohm R."/>
            <person name="Pangilinan J."/>
            <person name="Pereira M."/>
            <person name="Perotto S."/>
            <person name="Peter M."/>
            <person name="Riley R."/>
            <person name="Sitrit Y."/>
            <person name="Stielow B."/>
            <person name="Szollosi G."/>
            <person name="Zifcakova L."/>
            <person name="Stursova M."/>
            <person name="Spatafora J.W."/>
            <person name="Tedersoo L."/>
            <person name="Vaario L.-M."/>
            <person name="Yamada A."/>
            <person name="Yan M."/>
            <person name="Wang P."/>
            <person name="Xu J."/>
            <person name="Bruns T."/>
            <person name="Baldrian P."/>
            <person name="Vilgalys R."/>
            <person name="Henrissat B."/>
            <person name="Grigoriev I.V."/>
            <person name="Hibbett D."/>
            <person name="Nagy L.G."/>
            <person name="Martin F.M."/>
        </authorList>
    </citation>
    <scope>NUCLEOTIDE SEQUENCE</scope>
    <source>
        <strain evidence="1">P2</strain>
    </source>
</reference>
<dbReference type="EMBL" id="MU118037">
    <property type="protein sequence ID" value="KAF9647307.1"/>
    <property type="molecule type" value="Genomic_DNA"/>
</dbReference>
<gene>
    <name evidence="1" type="ORF">BDM02DRAFT_2730476</name>
</gene>
<protein>
    <submittedName>
        <fullName evidence="1">Trafficking protein particle complex 2</fullName>
    </submittedName>
</protein>
<comment type="caution">
    <text evidence="1">The sequence shown here is derived from an EMBL/GenBank/DDBJ whole genome shotgun (WGS) entry which is preliminary data.</text>
</comment>
<reference evidence="1" key="2">
    <citation type="journal article" date="2020" name="Nat. Commun.">
        <title>Large-scale genome sequencing of mycorrhizal fungi provides insights into the early evolution of symbiotic traits.</title>
        <authorList>
            <person name="Miyauchi S."/>
            <person name="Kiss E."/>
            <person name="Kuo A."/>
            <person name="Drula E."/>
            <person name="Kohler A."/>
            <person name="Sanchez-Garcia M."/>
            <person name="Morin E."/>
            <person name="Andreopoulos B."/>
            <person name="Barry K.W."/>
            <person name="Bonito G."/>
            <person name="Buee M."/>
            <person name="Carver A."/>
            <person name="Chen C."/>
            <person name="Cichocki N."/>
            <person name="Clum A."/>
            <person name="Culley D."/>
            <person name="Crous P.W."/>
            <person name="Fauchery L."/>
            <person name="Girlanda M."/>
            <person name="Hayes R.D."/>
            <person name="Keri Z."/>
            <person name="LaButti K."/>
            <person name="Lipzen A."/>
            <person name="Lombard V."/>
            <person name="Magnuson J."/>
            <person name="Maillard F."/>
            <person name="Murat C."/>
            <person name="Nolan M."/>
            <person name="Ohm R.A."/>
            <person name="Pangilinan J."/>
            <person name="Pereira M.F."/>
            <person name="Perotto S."/>
            <person name="Peter M."/>
            <person name="Pfister S."/>
            <person name="Riley R."/>
            <person name="Sitrit Y."/>
            <person name="Stielow J.B."/>
            <person name="Szollosi G."/>
            <person name="Zifcakova L."/>
            <person name="Stursova M."/>
            <person name="Spatafora J.W."/>
            <person name="Tedersoo L."/>
            <person name="Vaario L.M."/>
            <person name="Yamada A."/>
            <person name="Yan M."/>
            <person name="Wang P."/>
            <person name="Xu J."/>
            <person name="Bruns T."/>
            <person name="Baldrian P."/>
            <person name="Vilgalys R."/>
            <person name="Dunand C."/>
            <person name="Henrissat B."/>
            <person name="Grigoriev I.V."/>
            <person name="Hibbett D."/>
            <person name="Nagy L.G."/>
            <person name="Martin F.M."/>
        </authorList>
    </citation>
    <scope>NUCLEOTIDE SEQUENCE</scope>
    <source>
        <strain evidence="1">P2</strain>
    </source>
</reference>
<sequence length="170" mass="18828">MPALVYLNAVAFVSSQNHPILIRTFGQERENNRDIRYHYIAHTSLDVFEEHITANPKNMESYLGLLYTMDDVAVYGYITASKMKIVLVLSLSDTVVKDAEVVNLMKAFHTAYRSAVANPFLRLHAPADAVSDHANSLQVGGTKWKNFRRAVDDIAASTSAISAPPPPPKN</sequence>
<name>A0ACB6ZCL1_THEGA</name>
<proteinExistence type="predicted"/>
<keyword evidence="2" id="KW-1185">Reference proteome</keyword>
<accession>A0ACB6ZCL1</accession>
<organism evidence="1 2">
    <name type="scientific">Thelephora ganbajun</name>
    <name type="common">Ganba fungus</name>
    <dbReference type="NCBI Taxonomy" id="370292"/>
    <lineage>
        <taxon>Eukaryota</taxon>
        <taxon>Fungi</taxon>
        <taxon>Dikarya</taxon>
        <taxon>Basidiomycota</taxon>
        <taxon>Agaricomycotina</taxon>
        <taxon>Agaricomycetes</taxon>
        <taxon>Thelephorales</taxon>
        <taxon>Thelephoraceae</taxon>
        <taxon>Thelephora</taxon>
    </lineage>
</organism>